<keyword evidence="4" id="KW-0460">Magnesium</keyword>
<dbReference type="SUPFAM" id="SSF100879">
    <property type="entry name" value="Lesion bypass DNA polymerase (Y-family), little finger domain"/>
    <property type="match status" value="1"/>
</dbReference>
<proteinExistence type="inferred from homology"/>
<accession>A0AAE3K3W3</accession>
<dbReference type="InterPro" id="IPR036775">
    <property type="entry name" value="DNA_pol_Y-fam_lit_finger_sf"/>
</dbReference>
<dbReference type="GO" id="GO:0003684">
    <property type="term" value="F:damaged DNA binding"/>
    <property type="evidence" value="ECO:0007669"/>
    <property type="project" value="InterPro"/>
</dbReference>
<dbReference type="HAMAP" id="MF_01113">
    <property type="entry name" value="DNApol_IV"/>
    <property type="match status" value="1"/>
</dbReference>
<dbReference type="Proteomes" id="UP001139365">
    <property type="component" value="Unassembled WGS sequence"/>
</dbReference>
<keyword evidence="4" id="KW-0235">DNA replication</keyword>
<sequence length="417" mass="46123">MDRTILHCDMNSFFASVEIARRPELARVPMAVCGSIEERHGIILAKNQLAKPYGIETGEPVVQAMRKCPRLVTVEADYDEYIKFSRAARKIYDGYTDLVEPLGIDECWLDVTGSRRLFGDGLTIAETLRERIKRELGVTVSVGVSFNKVFAKLGSDMKKPDAVTCIPRESFRQMIWNLPVSDLFGVGRATAEKLRACGIVTIGQLANAHPPMIKYRLGVNGLRLIAAAAGRDETPVLPGDAVIEAKSVSRGTTTRRDMETPDDVRTVMFALCEDIGHKLLLCRQKACGVAVYARDNSLSHFQYRARLPEPTDSYSVIAKAAFELFMRKHSFSLPLRSVTVGATELCRDTVPQQTSFFTDSQSVYRSEILDRTMDGINRRFGKNSIRYALLYGSDLSGVEATVGFAKTGEIASSGAWG</sequence>
<dbReference type="AlphaFoldDB" id="A0AAE3K3W3"/>
<dbReference type="GO" id="GO:0000287">
    <property type="term" value="F:magnesium ion binding"/>
    <property type="evidence" value="ECO:0007669"/>
    <property type="project" value="UniProtKB-UniRule"/>
</dbReference>
<feature type="site" description="Substrate discrimination" evidence="4">
    <location>
        <position position="14"/>
    </location>
</feature>
<keyword evidence="4" id="KW-0479">Metal-binding</keyword>
<dbReference type="PROSITE" id="PS50173">
    <property type="entry name" value="UMUC"/>
    <property type="match status" value="1"/>
</dbReference>
<keyword evidence="4" id="KW-0234">DNA repair</keyword>
<organism evidence="6 7">
    <name type="scientific">Candidatus Colimorpha enterica</name>
    <dbReference type="NCBI Taxonomy" id="3083063"/>
    <lineage>
        <taxon>Bacteria</taxon>
        <taxon>Pseudomonadati</taxon>
        <taxon>Bacteroidota</taxon>
        <taxon>Bacteroidia</taxon>
        <taxon>Bacteroidales</taxon>
        <taxon>Candidatus Colimorpha</taxon>
    </lineage>
</organism>
<feature type="binding site" evidence="4">
    <location>
        <position position="105"/>
    </location>
    <ligand>
        <name>Mg(2+)</name>
        <dbReference type="ChEBI" id="CHEBI:18420"/>
    </ligand>
</feature>
<evidence type="ECO:0000256" key="1">
    <source>
        <dbReference type="ARBA" id="ARBA00010945"/>
    </source>
</evidence>
<dbReference type="GO" id="GO:0006261">
    <property type="term" value="P:DNA-templated DNA replication"/>
    <property type="evidence" value="ECO:0007669"/>
    <property type="project" value="UniProtKB-UniRule"/>
</dbReference>
<evidence type="ECO:0000313" key="6">
    <source>
        <dbReference type="EMBL" id="MCI5754893.1"/>
    </source>
</evidence>
<dbReference type="Gene3D" id="3.30.1490.100">
    <property type="entry name" value="DNA polymerase, Y-family, little finger domain"/>
    <property type="match status" value="1"/>
</dbReference>
<keyword evidence="4" id="KW-0238">DNA-binding</keyword>
<comment type="subunit">
    <text evidence="4">Monomer.</text>
</comment>
<dbReference type="InterPro" id="IPR050116">
    <property type="entry name" value="DNA_polymerase-Y"/>
</dbReference>
<reference evidence="6 7" key="1">
    <citation type="submission" date="2022-03" db="EMBL/GenBank/DDBJ databases">
        <title>Metagenome-assembled genomes from swine fecal metagenomes.</title>
        <authorList>
            <person name="Holman D.B."/>
            <person name="Kommadath A."/>
        </authorList>
    </citation>
    <scope>NUCLEOTIDE SEQUENCE [LARGE SCALE GENOMIC DNA]</scope>
    <source>
        <strain evidence="6">SUG147</strain>
    </source>
</reference>
<protein>
    <recommendedName>
        <fullName evidence="4">DNA polymerase IV</fullName>
        <shortName evidence="4">Pol IV</shortName>
        <ecNumber evidence="4">2.7.7.7</ecNumber>
    </recommendedName>
</protein>
<evidence type="ECO:0000256" key="3">
    <source>
        <dbReference type="ARBA" id="ARBA00022932"/>
    </source>
</evidence>
<dbReference type="InterPro" id="IPR001126">
    <property type="entry name" value="UmuC"/>
</dbReference>
<keyword evidence="4" id="KW-0963">Cytoplasm</keyword>
<feature type="active site" evidence="4">
    <location>
        <position position="106"/>
    </location>
</feature>
<gene>
    <name evidence="4" type="primary">dinB</name>
    <name evidence="6" type="ORF">MR241_01180</name>
</gene>
<comment type="subcellular location">
    <subcellularLocation>
        <location evidence="4">Cytoplasm</location>
    </subcellularLocation>
</comment>
<dbReference type="InterPro" id="IPR022880">
    <property type="entry name" value="DNApol_IV"/>
</dbReference>
<dbReference type="EC" id="2.7.7.7" evidence="4"/>
<feature type="binding site" evidence="4">
    <location>
        <position position="9"/>
    </location>
    <ligand>
        <name>Mg(2+)</name>
        <dbReference type="ChEBI" id="CHEBI:18420"/>
    </ligand>
</feature>
<name>A0AAE3K3W3_9BACT</name>
<keyword evidence="3 4" id="KW-0239">DNA-directed DNA polymerase</keyword>
<dbReference type="PANTHER" id="PTHR11076">
    <property type="entry name" value="DNA REPAIR POLYMERASE UMUC / TRANSFERASE FAMILY MEMBER"/>
    <property type="match status" value="1"/>
</dbReference>
<dbReference type="GO" id="GO:0042276">
    <property type="term" value="P:error-prone translesion synthesis"/>
    <property type="evidence" value="ECO:0007669"/>
    <property type="project" value="TreeGrafter"/>
</dbReference>
<dbReference type="CDD" id="cd03586">
    <property type="entry name" value="PolY_Pol_IV_kappa"/>
    <property type="match status" value="1"/>
</dbReference>
<keyword evidence="2 4" id="KW-0515">Mutator protein</keyword>
<dbReference type="Gene3D" id="1.10.150.20">
    <property type="entry name" value="5' to 3' exonuclease, C-terminal subdomain"/>
    <property type="match status" value="1"/>
</dbReference>
<dbReference type="Pfam" id="PF11798">
    <property type="entry name" value="IMS_HHH"/>
    <property type="match status" value="1"/>
</dbReference>
<dbReference type="GO" id="GO:0003887">
    <property type="term" value="F:DNA-directed DNA polymerase activity"/>
    <property type="evidence" value="ECO:0007669"/>
    <property type="project" value="UniProtKB-UniRule"/>
</dbReference>
<dbReference type="GO" id="GO:0005829">
    <property type="term" value="C:cytosol"/>
    <property type="evidence" value="ECO:0007669"/>
    <property type="project" value="TreeGrafter"/>
</dbReference>
<dbReference type="SUPFAM" id="SSF56672">
    <property type="entry name" value="DNA/RNA polymerases"/>
    <property type="match status" value="1"/>
</dbReference>
<comment type="catalytic activity">
    <reaction evidence="4">
        <text>DNA(n) + a 2'-deoxyribonucleoside 5'-triphosphate = DNA(n+1) + diphosphate</text>
        <dbReference type="Rhea" id="RHEA:22508"/>
        <dbReference type="Rhea" id="RHEA-COMP:17339"/>
        <dbReference type="Rhea" id="RHEA-COMP:17340"/>
        <dbReference type="ChEBI" id="CHEBI:33019"/>
        <dbReference type="ChEBI" id="CHEBI:61560"/>
        <dbReference type="ChEBI" id="CHEBI:173112"/>
        <dbReference type="EC" id="2.7.7.7"/>
    </reaction>
</comment>
<comment type="similarity">
    <text evidence="1 4">Belongs to the DNA polymerase type-Y family.</text>
</comment>
<dbReference type="Pfam" id="PF11799">
    <property type="entry name" value="IMS_C"/>
    <property type="match status" value="1"/>
</dbReference>
<dbReference type="InterPro" id="IPR043128">
    <property type="entry name" value="Rev_trsase/Diguanyl_cyclase"/>
</dbReference>
<dbReference type="Gene3D" id="3.40.1170.60">
    <property type="match status" value="1"/>
</dbReference>
<dbReference type="InterPro" id="IPR017961">
    <property type="entry name" value="DNA_pol_Y-fam_little_finger"/>
</dbReference>
<dbReference type="InterPro" id="IPR043502">
    <property type="entry name" value="DNA/RNA_pol_sf"/>
</dbReference>
<keyword evidence="4" id="KW-0808">Transferase</keyword>
<evidence type="ECO:0000313" key="7">
    <source>
        <dbReference type="Proteomes" id="UP001139365"/>
    </source>
</evidence>
<evidence type="ECO:0000256" key="2">
    <source>
        <dbReference type="ARBA" id="ARBA00022457"/>
    </source>
</evidence>
<evidence type="ECO:0000256" key="4">
    <source>
        <dbReference type="HAMAP-Rule" id="MF_01113"/>
    </source>
</evidence>
<comment type="cofactor">
    <cofactor evidence="4">
        <name>Mg(2+)</name>
        <dbReference type="ChEBI" id="CHEBI:18420"/>
    </cofactor>
    <text evidence="4">Binds 2 magnesium ions per subunit.</text>
</comment>
<keyword evidence="4" id="KW-0548">Nucleotidyltransferase</keyword>
<dbReference type="GO" id="GO:0006281">
    <property type="term" value="P:DNA repair"/>
    <property type="evidence" value="ECO:0007669"/>
    <property type="project" value="UniProtKB-UniRule"/>
</dbReference>
<dbReference type="EMBL" id="JALEMU010000022">
    <property type="protein sequence ID" value="MCI5754893.1"/>
    <property type="molecule type" value="Genomic_DNA"/>
</dbReference>
<comment type="caution">
    <text evidence="6">The sequence shown here is derived from an EMBL/GenBank/DDBJ whole genome shotgun (WGS) entry which is preliminary data.</text>
</comment>
<comment type="function">
    <text evidence="4">Poorly processive, error-prone DNA polymerase involved in untargeted mutagenesis. Copies undamaged DNA at stalled replication forks, which arise in vivo from mismatched or misaligned primer ends. These misaligned primers can be extended by PolIV. Exhibits no 3'-5' exonuclease (proofreading) activity. May be involved in translesional synthesis, in conjunction with the beta clamp from PolIII.</text>
</comment>
<dbReference type="GO" id="GO:0009432">
    <property type="term" value="P:SOS response"/>
    <property type="evidence" value="ECO:0007669"/>
    <property type="project" value="TreeGrafter"/>
</dbReference>
<dbReference type="Pfam" id="PF00817">
    <property type="entry name" value="IMS"/>
    <property type="match status" value="1"/>
</dbReference>
<evidence type="ECO:0000259" key="5">
    <source>
        <dbReference type="PROSITE" id="PS50173"/>
    </source>
</evidence>
<feature type="domain" description="UmuC" evidence="5">
    <location>
        <begin position="5"/>
        <end position="187"/>
    </location>
</feature>
<dbReference type="PANTHER" id="PTHR11076:SF35">
    <property type="entry name" value="DNA REPAIR PROTEIN HOMOLOG YOBH"/>
    <property type="match status" value="1"/>
</dbReference>
<keyword evidence="4" id="KW-0227">DNA damage</keyword>
<dbReference type="Gene3D" id="3.30.70.270">
    <property type="match status" value="1"/>
</dbReference>
<dbReference type="InterPro" id="IPR024728">
    <property type="entry name" value="PolY_HhH_motif"/>
</dbReference>